<keyword evidence="7" id="KW-1185">Reference proteome</keyword>
<proteinExistence type="inferred from homology"/>
<dbReference type="InterPro" id="IPR027417">
    <property type="entry name" value="P-loop_NTPase"/>
</dbReference>
<evidence type="ECO:0000256" key="3">
    <source>
        <dbReference type="ARBA" id="ARBA00022777"/>
    </source>
</evidence>
<evidence type="ECO:0000256" key="2">
    <source>
        <dbReference type="ARBA" id="ARBA00022679"/>
    </source>
</evidence>
<sequence>MLAGPTAVGKGTVSATVRARFPQIWLSVSATTRPPRPGETDGVHYLFVDDDRFDEMVAAGEPARVGGRAPARPVRHPAAPGRGGAGGRPAGAARDRPAGCPAGARLDARCAVRLPRAPVVGRAWCAAWWAGAPRRQRSASAG</sequence>
<evidence type="ECO:0000313" key="6">
    <source>
        <dbReference type="EMBL" id="GMA85101.1"/>
    </source>
</evidence>
<accession>A0ABQ6JE92</accession>
<evidence type="ECO:0000259" key="5">
    <source>
        <dbReference type="PROSITE" id="PS50052"/>
    </source>
</evidence>
<gene>
    <name evidence="6" type="ORF">GCM10025868_03510</name>
</gene>
<reference evidence="7" key="1">
    <citation type="journal article" date="2019" name="Int. J. Syst. Evol. Microbiol.">
        <title>The Global Catalogue of Microorganisms (GCM) 10K type strain sequencing project: providing services to taxonomists for standard genome sequencing and annotation.</title>
        <authorList>
            <consortium name="The Broad Institute Genomics Platform"/>
            <consortium name="The Broad Institute Genome Sequencing Center for Infectious Disease"/>
            <person name="Wu L."/>
            <person name="Ma J."/>
        </authorList>
    </citation>
    <scope>NUCLEOTIDE SEQUENCE [LARGE SCALE GENOMIC DNA]</scope>
    <source>
        <strain evidence="7">NBRC 108730</strain>
    </source>
</reference>
<protein>
    <recommendedName>
        <fullName evidence="5">Guanylate kinase-like domain-containing protein</fullName>
    </recommendedName>
</protein>
<feature type="domain" description="Guanylate kinase-like" evidence="5">
    <location>
        <begin position="1"/>
        <end position="61"/>
    </location>
</feature>
<dbReference type="PANTHER" id="PTHR23117">
    <property type="entry name" value="GUANYLATE KINASE-RELATED"/>
    <property type="match status" value="1"/>
</dbReference>
<evidence type="ECO:0000256" key="4">
    <source>
        <dbReference type="SAM" id="MobiDB-lite"/>
    </source>
</evidence>
<dbReference type="SUPFAM" id="SSF52540">
    <property type="entry name" value="P-loop containing nucleoside triphosphate hydrolases"/>
    <property type="match status" value="1"/>
</dbReference>
<dbReference type="InterPro" id="IPR008144">
    <property type="entry name" value="Guanylate_kin-like_dom"/>
</dbReference>
<dbReference type="InterPro" id="IPR020590">
    <property type="entry name" value="Guanylate_kinase_CS"/>
</dbReference>
<comment type="similarity">
    <text evidence="1">Belongs to the guanylate kinase family.</text>
</comment>
<comment type="caution">
    <text evidence="6">The sequence shown here is derived from an EMBL/GenBank/DDBJ whole genome shotgun (WGS) entry which is preliminary data.</text>
</comment>
<feature type="region of interest" description="Disordered" evidence="4">
    <location>
        <begin position="62"/>
        <end position="100"/>
    </location>
</feature>
<evidence type="ECO:0000313" key="7">
    <source>
        <dbReference type="Proteomes" id="UP001157017"/>
    </source>
</evidence>
<evidence type="ECO:0000256" key="1">
    <source>
        <dbReference type="ARBA" id="ARBA00005790"/>
    </source>
</evidence>
<organism evidence="6 7">
    <name type="scientific">Angustibacter aerolatus</name>
    <dbReference type="NCBI Taxonomy" id="1162965"/>
    <lineage>
        <taxon>Bacteria</taxon>
        <taxon>Bacillati</taxon>
        <taxon>Actinomycetota</taxon>
        <taxon>Actinomycetes</taxon>
        <taxon>Kineosporiales</taxon>
        <taxon>Kineosporiaceae</taxon>
    </lineage>
</organism>
<feature type="compositionally biased region" description="Low complexity" evidence="4">
    <location>
        <begin position="66"/>
        <end position="80"/>
    </location>
</feature>
<dbReference type="EMBL" id="BSUZ01000001">
    <property type="protein sequence ID" value="GMA85101.1"/>
    <property type="molecule type" value="Genomic_DNA"/>
</dbReference>
<keyword evidence="2" id="KW-0808">Transferase</keyword>
<dbReference type="InterPro" id="IPR008145">
    <property type="entry name" value="GK/Ca_channel_bsu"/>
</dbReference>
<dbReference type="PROSITE" id="PS50052">
    <property type="entry name" value="GUANYLATE_KINASE_2"/>
    <property type="match status" value="1"/>
</dbReference>
<dbReference type="Pfam" id="PF00625">
    <property type="entry name" value="Guanylate_kin"/>
    <property type="match status" value="1"/>
</dbReference>
<dbReference type="Proteomes" id="UP001157017">
    <property type="component" value="Unassembled WGS sequence"/>
</dbReference>
<dbReference type="PROSITE" id="PS00856">
    <property type="entry name" value="GUANYLATE_KINASE_1"/>
    <property type="match status" value="1"/>
</dbReference>
<name>A0ABQ6JE92_9ACTN</name>
<dbReference type="PANTHER" id="PTHR23117:SF13">
    <property type="entry name" value="GUANYLATE KINASE"/>
    <property type="match status" value="1"/>
</dbReference>
<dbReference type="Gene3D" id="3.40.50.300">
    <property type="entry name" value="P-loop containing nucleotide triphosphate hydrolases"/>
    <property type="match status" value="1"/>
</dbReference>
<keyword evidence="3" id="KW-0418">Kinase</keyword>